<proteinExistence type="predicted"/>
<comment type="caution">
    <text evidence="1">The sequence shown here is derived from an EMBL/GenBank/DDBJ whole genome shotgun (WGS) entry which is preliminary data.</text>
</comment>
<evidence type="ECO:0000313" key="2">
    <source>
        <dbReference type="Proteomes" id="UP001431783"/>
    </source>
</evidence>
<keyword evidence="2" id="KW-1185">Reference proteome</keyword>
<evidence type="ECO:0000313" key="1">
    <source>
        <dbReference type="EMBL" id="KAK9883810.1"/>
    </source>
</evidence>
<protein>
    <submittedName>
        <fullName evidence="1">Uncharacterized protein</fullName>
    </submittedName>
</protein>
<gene>
    <name evidence="1" type="ORF">WA026_002005</name>
</gene>
<dbReference type="EMBL" id="JARQZJ010000091">
    <property type="protein sequence ID" value="KAK9883810.1"/>
    <property type="molecule type" value="Genomic_DNA"/>
</dbReference>
<reference evidence="1 2" key="1">
    <citation type="submission" date="2023-03" db="EMBL/GenBank/DDBJ databases">
        <title>Genome insight into feeding habits of ladybird beetles.</title>
        <authorList>
            <person name="Li H.-S."/>
            <person name="Huang Y.-H."/>
            <person name="Pang H."/>
        </authorList>
    </citation>
    <scope>NUCLEOTIDE SEQUENCE [LARGE SCALE GENOMIC DNA]</scope>
    <source>
        <strain evidence="1">SYSU_2023b</strain>
        <tissue evidence="1">Whole body</tissue>
    </source>
</reference>
<organism evidence="1 2">
    <name type="scientific">Henosepilachna vigintioctopunctata</name>
    <dbReference type="NCBI Taxonomy" id="420089"/>
    <lineage>
        <taxon>Eukaryota</taxon>
        <taxon>Metazoa</taxon>
        <taxon>Ecdysozoa</taxon>
        <taxon>Arthropoda</taxon>
        <taxon>Hexapoda</taxon>
        <taxon>Insecta</taxon>
        <taxon>Pterygota</taxon>
        <taxon>Neoptera</taxon>
        <taxon>Endopterygota</taxon>
        <taxon>Coleoptera</taxon>
        <taxon>Polyphaga</taxon>
        <taxon>Cucujiformia</taxon>
        <taxon>Coccinelloidea</taxon>
        <taxon>Coccinellidae</taxon>
        <taxon>Epilachninae</taxon>
        <taxon>Epilachnini</taxon>
        <taxon>Henosepilachna</taxon>
    </lineage>
</organism>
<name>A0AAW1UMU1_9CUCU</name>
<sequence>MSQIIIRRGYPDFSRSDVKRNICPLPKNEYLSIDKTKCSVPYPLPQIAIKKTGDSQIVNELQVALINGSWDTSDGIPSIVAEMQNTSSCSQYDETIQSENESEQDKNLSWLLNFKFQELTPIPGMSHLV</sequence>
<dbReference type="Proteomes" id="UP001431783">
    <property type="component" value="Unassembled WGS sequence"/>
</dbReference>
<accession>A0AAW1UMU1</accession>
<dbReference type="AlphaFoldDB" id="A0AAW1UMU1"/>